<dbReference type="GO" id="GO:0005524">
    <property type="term" value="F:ATP binding"/>
    <property type="evidence" value="ECO:0007669"/>
    <property type="project" value="UniProtKB-KW"/>
</dbReference>
<feature type="domain" description="GHMP kinase N-terminal" evidence="5">
    <location>
        <begin position="73"/>
        <end position="148"/>
    </location>
</feature>
<comment type="caution">
    <text evidence="7">The sequence shown here is derived from an EMBL/GenBank/DDBJ whole genome shotgun (WGS) entry which is preliminary data.</text>
</comment>
<keyword evidence="4" id="KW-0067">ATP-binding</keyword>
<keyword evidence="2" id="KW-0547">Nucleotide-binding</keyword>
<sequence length="343" mass="36926">MNESKTSTRTTAETQSSAAVVSVCCGARLHFGLLDTAAPFGGVGVMIDQPATEITVSQAPRFSCDGHQSDRVLAIARRLQHSMRWSDLPCCRVTIIEQPSAHSGFGSGTQLSLAVAETLAAFCDVRLPQETLALEIADRGKRSAVGVHGYFHGGLIYEDASSDSTEAPEFGQLNPIHRRIELPESWRVVLMIPRSSAPPMHGQDEQTQFDHLAAGDPQRQARLREMLSTELLPAAHSHDFPAFANAVQRYNHESGLLFVSSQGGPYNGAEVASLVASLTQSGAVGVGQSSWGPGIFAWCDSLDSAQSLCEFVETHWQDQLSNLMIASVRNTARSIHHSTSTSS</sequence>
<gene>
    <name evidence="7" type="ORF">Pla52n_05160</name>
</gene>
<evidence type="ECO:0000256" key="2">
    <source>
        <dbReference type="ARBA" id="ARBA00022741"/>
    </source>
</evidence>
<dbReference type="PANTHER" id="PTHR20861">
    <property type="entry name" value="HOMOSERINE/4-DIPHOSPHOCYTIDYL-2-C-METHYL-D-ERYTHRITOL KINASE"/>
    <property type="match status" value="1"/>
</dbReference>
<dbReference type="PANTHER" id="PTHR20861:SF1">
    <property type="entry name" value="HOMOSERINE KINASE"/>
    <property type="match status" value="1"/>
</dbReference>
<dbReference type="AlphaFoldDB" id="A0A5C6B9E3"/>
<protein>
    <submittedName>
        <fullName evidence="7">Uncharacterized protein</fullName>
    </submittedName>
</protein>
<dbReference type="InterPro" id="IPR020568">
    <property type="entry name" value="Ribosomal_Su5_D2-typ_SF"/>
</dbReference>
<dbReference type="InterPro" id="IPR004422">
    <property type="entry name" value="RFAP_synthase"/>
</dbReference>
<dbReference type="GO" id="GO:0016301">
    <property type="term" value="F:kinase activity"/>
    <property type="evidence" value="ECO:0007669"/>
    <property type="project" value="UniProtKB-KW"/>
</dbReference>
<evidence type="ECO:0000259" key="5">
    <source>
        <dbReference type="Pfam" id="PF00288"/>
    </source>
</evidence>
<dbReference type="Proteomes" id="UP000320176">
    <property type="component" value="Unassembled WGS sequence"/>
</dbReference>
<dbReference type="InterPro" id="IPR006204">
    <property type="entry name" value="GHMP_kinase_N_dom"/>
</dbReference>
<keyword evidence="8" id="KW-1185">Reference proteome</keyword>
<dbReference type="EMBL" id="SJPN01000001">
    <property type="protein sequence ID" value="TWU07939.1"/>
    <property type="molecule type" value="Genomic_DNA"/>
</dbReference>
<dbReference type="RefSeq" id="WP_146518067.1">
    <property type="nucleotide sequence ID" value="NZ_CP151726.1"/>
</dbReference>
<dbReference type="SUPFAM" id="SSF54211">
    <property type="entry name" value="Ribosomal protein S5 domain 2-like"/>
    <property type="match status" value="1"/>
</dbReference>
<dbReference type="InterPro" id="IPR013750">
    <property type="entry name" value="GHMP_kinase_C_dom"/>
</dbReference>
<feature type="domain" description="GHMP kinase C-terminal" evidence="6">
    <location>
        <begin position="232"/>
        <end position="316"/>
    </location>
</feature>
<dbReference type="Pfam" id="PF08544">
    <property type="entry name" value="GHMP_kinases_C"/>
    <property type="match status" value="1"/>
</dbReference>
<evidence type="ECO:0000313" key="8">
    <source>
        <dbReference type="Proteomes" id="UP000320176"/>
    </source>
</evidence>
<evidence type="ECO:0000256" key="4">
    <source>
        <dbReference type="ARBA" id="ARBA00022840"/>
    </source>
</evidence>
<dbReference type="OrthoDB" id="1492801at2"/>
<organism evidence="7 8">
    <name type="scientific">Stieleria varia</name>
    <dbReference type="NCBI Taxonomy" id="2528005"/>
    <lineage>
        <taxon>Bacteria</taxon>
        <taxon>Pseudomonadati</taxon>
        <taxon>Planctomycetota</taxon>
        <taxon>Planctomycetia</taxon>
        <taxon>Pirellulales</taxon>
        <taxon>Pirellulaceae</taxon>
        <taxon>Stieleria</taxon>
    </lineage>
</organism>
<dbReference type="PIRSF" id="PIRSF004884">
    <property type="entry name" value="Sugar_kin_arch"/>
    <property type="match status" value="1"/>
</dbReference>
<evidence type="ECO:0000256" key="3">
    <source>
        <dbReference type="ARBA" id="ARBA00022777"/>
    </source>
</evidence>
<keyword evidence="3" id="KW-0418">Kinase</keyword>
<dbReference type="Pfam" id="PF00288">
    <property type="entry name" value="GHMP_kinases_N"/>
    <property type="match status" value="1"/>
</dbReference>
<reference evidence="7 8" key="1">
    <citation type="submission" date="2019-02" db="EMBL/GenBank/DDBJ databases">
        <title>Deep-cultivation of Planctomycetes and their phenomic and genomic characterization uncovers novel biology.</title>
        <authorList>
            <person name="Wiegand S."/>
            <person name="Jogler M."/>
            <person name="Boedeker C."/>
            <person name="Pinto D."/>
            <person name="Vollmers J."/>
            <person name="Rivas-Marin E."/>
            <person name="Kohn T."/>
            <person name="Peeters S.H."/>
            <person name="Heuer A."/>
            <person name="Rast P."/>
            <person name="Oberbeckmann S."/>
            <person name="Bunk B."/>
            <person name="Jeske O."/>
            <person name="Meyerdierks A."/>
            <person name="Storesund J.E."/>
            <person name="Kallscheuer N."/>
            <person name="Luecker S."/>
            <person name="Lage O.M."/>
            <person name="Pohl T."/>
            <person name="Merkel B.J."/>
            <person name="Hornburger P."/>
            <person name="Mueller R.-W."/>
            <person name="Bruemmer F."/>
            <person name="Labrenz M."/>
            <person name="Spormann A.M."/>
            <person name="Op Den Camp H."/>
            <person name="Overmann J."/>
            <person name="Amann R."/>
            <person name="Jetten M.S.M."/>
            <person name="Mascher T."/>
            <person name="Medema M.H."/>
            <person name="Devos D.P."/>
            <person name="Kaster A.-K."/>
            <person name="Ovreas L."/>
            <person name="Rohde M."/>
            <person name="Galperin M.Y."/>
            <person name="Jogler C."/>
        </authorList>
    </citation>
    <scope>NUCLEOTIDE SEQUENCE [LARGE SCALE GENOMIC DNA]</scope>
    <source>
        <strain evidence="7 8">Pla52n</strain>
    </source>
</reference>
<name>A0A5C6B9E3_9BACT</name>
<evidence type="ECO:0000256" key="1">
    <source>
        <dbReference type="ARBA" id="ARBA00022679"/>
    </source>
</evidence>
<evidence type="ECO:0000259" key="6">
    <source>
        <dbReference type="Pfam" id="PF08544"/>
    </source>
</evidence>
<evidence type="ECO:0000313" key="7">
    <source>
        <dbReference type="EMBL" id="TWU07939.1"/>
    </source>
</evidence>
<keyword evidence="1" id="KW-0808">Transferase</keyword>
<proteinExistence type="predicted"/>
<accession>A0A5C6B9E3</accession>